<evidence type="ECO:0000259" key="2">
    <source>
        <dbReference type="Pfam" id="PF02668"/>
    </source>
</evidence>
<dbReference type="Proteomes" id="UP000325672">
    <property type="component" value="Unassembled WGS sequence"/>
</dbReference>
<accession>A0A5N6T5H8</accession>
<evidence type="ECO:0000313" key="4">
    <source>
        <dbReference type="Proteomes" id="UP000325672"/>
    </source>
</evidence>
<name>A0A5N6T5H8_ASPPS</name>
<feature type="domain" description="TauD/TfdA-like" evidence="2">
    <location>
        <begin position="82"/>
        <end position="258"/>
    </location>
</feature>
<dbReference type="GO" id="GO:0016491">
    <property type="term" value="F:oxidoreductase activity"/>
    <property type="evidence" value="ECO:0007669"/>
    <property type="project" value="UniProtKB-KW"/>
</dbReference>
<dbReference type="InterPro" id="IPR042098">
    <property type="entry name" value="TauD-like_sf"/>
</dbReference>
<dbReference type="AlphaFoldDB" id="A0A5N6T5H8"/>
<dbReference type="SUPFAM" id="SSF51197">
    <property type="entry name" value="Clavaminate synthase-like"/>
    <property type="match status" value="1"/>
</dbReference>
<reference evidence="3 4" key="1">
    <citation type="submission" date="2019-04" db="EMBL/GenBank/DDBJ databases">
        <title>Friends and foes A comparative genomics study of 23 Aspergillus species from section Flavi.</title>
        <authorList>
            <consortium name="DOE Joint Genome Institute"/>
            <person name="Kjaerbolling I."/>
            <person name="Vesth T."/>
            <person name="Frisvad J.C."/>
            <person name="Nybo J.L."/>
            <person name="Theobald S."/>
            <person name="Kildgaard S."/>
            <person name="Isbrandt T."/>
            <person name="Kuo A."/>
            <person name="Sato A."/>
            <person name="Lyhne E.K."/>
            <person name="Kogle M.E."/>
            <person name="Wiebenga A."/>
            <person name="Kun R.S."/>
            <person name="Lubbers R.J."/>
            <person name="Makela M.R."/>
            <person name="Barry K."/>
            <person name="Chovatia M."/>
            <person name="Clum A."/>
            <person name="Daum C."/>
            <person name="Haridas S."/>
            <person name="He G."/>
            <person name="LaButti K."/>
            <person name="Lipzen A."/>
            <person name="Mondo S."/>
            <person name="Riley R."/>
            <person name="Salamov A."/>
            <person name="Simmons B.A."/>
            <person name="Magnuson J.K."/>
            <person name="Henrissat B."/>
            <person name="Mortensen U.H."/>
            <person name="Larsen T.O."/>
            <person name="Devries R.P."/>
            <person name="Grigoriev I.V."/>
            <person name="Machida M."/>
            <person name="Baker S.E."/>
            <person name="Andersen M.R."/>
        </authorList>
    </citation>
    <scope>NUCLEOTIDE SEQUENCE [LARGE SCALE GENOMIC DNA]</scope>
    <source>
        <strain evidence="3 4">CBS 117625</strain>
    </source>
</reference>
<dbReference type="GeneID" id="43640965"/>
<evidence type="ECO:0000256" key="1">
    <source>
        <dbReference type="ARBA" id="ARBA00023002"/>
    </source>
</evidence>
<evidence type="ECO:0000313" key="3">
    <source>
        <dbReference type="EMBL" id="KAE8141555.1"/>
    </source>
</evidence>
<organism evidence="3 4">
    <name type="scientific">Aspergillus pseudotamarii</name>
    <dbReference type="NCBI Taxonomy" id="132259"/>
    <lineage>
        <taxon>Eukaryota</taxon>
        <taxon>Fungi</taxon>
        <taxon>Dikarya</taxon>
        <taxon>Ascomycota</taxon>
        <taxon>Pezizomycotina</taxon>
        <taxon>Eurotiomycetes</taxon>
        <taxon>Eurotiomycetidae</taxon>
        <taxon>Eurotiales</taxon>
        <taxon>Aspergillaceae</taxon>
        <taxon>Aspergillus</taxon>
        <taxon>Aspergillus subgen. Circumdati</taxon>
    </lineage>
</organism>
<sequence length="273" mass="31085">MSTVPYLAVPSPTHASQRTHINAVHHILENEGILHVQLGFPDDKSSYIQELLLNLHKHHGHGLPLTHSADRGWMWDIRPSLEVFQSNNHQARSETMEQFPWHTDCSYERKAPRFFALQVLHPDQCGGGTLSVLNVDQLLTLLSPSARKWLFTPNYRIKVPPEFVKNPNEKAIIGNLLTMNANGKAQLRFREDITFALCPEASEALRELKSVLGAAAKRQILNLTAERLSRGSIIMMDNGRWLHARNEVKDPSRHLRRVRWDAQEFANPPQLGL</sequence>
<proteinExistence type="predicted"/>
<dbReference type="RefSeq" id="XP_031917618.1">
    <property type="nucleotide sequence ID" value="XM_032056755.1"/>
</dbReference>
<protein>
    <recommendedName>
        <fullName evidence="2">TauD/TfdA-like domain-containing protein</fullName>
    </recommendedName>
</protein>
<keyword evidence="4" id="KW-1185">Reference proteome</keyword>
<dbReference type="Gene3D" id="3.60.130.10">
    <property type="entry name" value="Clavaminate synthase-like"/>
    <property type="match status" value="1"/>
</dbReference>
<dbReference type="InterPro" id="IPR003819">
    <property type="entry name" value="TauD/TfdA-like"/>
</dbReference>
<dbReference type="OrthoDB" id="2960375at2759"/>
<gene>
    <name evidence="3" type="ORF">BDV38DRAFT_268362</name>
</gene>
<keyword evidence="1" id="KW-0560">Oxidoreductase</keyword>
<dbReference type="EMBL" id="ML743557">
    <property type="protein sequence ID" value="KAE8141555.1"/>
    <property type="molecule type" value="Genomic_DNA"/>
</dbReference>
<dbReference type="Pfam" id="PF02668">
    <property type="entry name" value="TauD"/>
    <property type="match status" value="1"/>
</dbReference>